<comment type="caution">
    <text evidence="1">The sequence shown here is derived from an EMBL/GenBank/DDBJ whole genome shotgun (WGS) entry which is preliminary data.</text>
</comment>
<proteinExistence type="predicted"/>
<sequence length="312" mass="33744">MVDAIGLVSGVLGIVSFIQSLIPENPTEGASVRIKAGNGGDDDPDSGGEVSAAYAWDFENNYLGRGDGGSMEPGGVVDTMIDSFSGGTRSEYIGISVAGDGVCVAWITVSQFDKTKGGAWTGDIGYECGQNWYANKEPAGYLGEDEEEEYIPKCTWLDGNHGEDTENAAMKFKTVAYGHDVEDTVEKKEACKWTIWGKDDAPISDTPGKRSTRPRLPWMEQKLVVSNLKQHKAEDLCSSDTSWGPDFVGTDGMFCDMGTKTLTPLCSTKNIHGCIVIDDETKSVTKRSLVAKRAADITHNTYKAVNHWDRSG</sequence>
<accession>A0ABR1HFQ8</accession>
<protein>
    <submittedName>
        <fullName evidence="1">Uncharacterized protein</fullName>
    </submittedName>
</protein>
<evidence type="ECO:0000313" key="2">
    <source>
        <dbReference type="Proteomes" id="UP001498476"/>
    </source>
</evidence>
<organism evidence="1 2">
    <name type="scientific">Neonectria punicea</name>
    <dbReference type="NCBI Taxonomy" id="979145"/>
    <lineage>
        <taxon>Eukaryota</taxon>
        <taxon>Fungi</taxon>
        <taxon>Dikarya</taxon>
        <taxon>Ascomycota</taxon>
        <taxon>Pezizomycotina</taxon>
        <taxon>Sordariomycetes</taxon>
        <taxon>Hypocreomycetidae</taxon>
        <taxon>Hypocreales</taxon>
        <taxon>Nectriaceae</taxon>
        <taxon>Neonectria</taxon>
    </lineage>
</organism>
<gene>
    <name evidence="1" type="ORF">QQX98_003248</name>
</gene>
<keyword evidence="2" id="KW-1185">Reference proteome</keyword>
<name>A0ABR1HFQ8_9HYPO</name>
<dbReference type="EMBL" id="JAZAVJ010000036">
    <property type="protein sequence ID" value="KAK7419657.1"/>
    <property type="molecule type" value="Genomic_DNA"/>
</dbReference>
<reference evidence="1 2" key="1">
    <citation type="journal article" date="2025" name="Microbiol. Resour. Announc.">
        <title>Draft genome sequences for Neonectria magnoliae and Neonectria punicea, canker pathogens of Liriodendron tulipifera and Acer saccharum in West Virginia.</title>
        <authorList>
            <person name="Petronek H.M."/>
            <person name="Kasson M.T."/>
            <person name="Metheny A.M."/>
            <person name="Stauder C.M."/>
            <person name="Lovett B."/>
            <person name="Lynch S.C."/>
            <person name="Garnas J.R."/>
            <person name="Kasson L.R."/>
            <person name="Stajich J.E."/>
        </authorList>
    </citation>
    <scope>NUCLEOTIDE SEQUENCE [LARGE SCALE GENOMIC DNA]</scope>
    <source>
        <strain evidence="1 2">NRRL 64653</strain>
    </source>
</reference>
<dbReference type="Proteomes" id="UP001498476">
    <property type="component" value="Unassembled WGS sequence"/>
</dbReference>
<evidence type="ECO:0000313" key="1">
    <source>
        <dbReference type="EMBL" id="KAK7419657.1"/>
    </source>
</evidence>